<dbReference type="PANTHER" id="PTHR43578">
    <property type="entry name" value="NADH-QUINONE OXIDOREDUCTASE SUBUNIT F"/>
    <property type="match status" value="1"/>
</dbReference>
<keyword evidence="7" id="KW-0371">Homeobox</keyword>
<evidence type="ECO:0000256" key="5">
    <source>
        <dbReference type="ARBA" id="ARBA00023014"/>
    </source>
</evidence>
<dbReference type="Gene3D" id="3.10.20.600">
    <property type="match status" value="1"/>
</dbReference>
<dbReference type="InterPro" id="IPR011538">
    <property type="entry name" value="Nuo51_FMN-bd"/>
</dbReference>
<evidence type="ECO:0000256" key="2">
    <source>
        <dbReference type="ARBA" id="ARBA00022485"/>
    </source>
</evidence>
<dbReference type="AlphaFoldDB" id="A0A1J5S506"/>
<dbReference type="InterPro" id="IPR037225">
    <property type="entry name" value="Nuo51_FMN-bd_sf"/>
</dbReference>
<sequence length="604" mass="66752">MLPDNEIRFDASGQAWLDQLVQRHQSRASQLLQILREIQEHFGHIPHRIVTELAQKLSIPRARIESVASFYSFLHLKPHGEYRVLFSDNITDRMLGSLPLMELMCQQLWLQPGKVSEDGLVSIGTTSCTGMCDQGPALLINGRSVTKLNHQRVQEIVQLIRNRTPLADWPADFFRVEDNIRRSGLLLDSALAPGELLRAALSSGALNVVESIKASGLRGRGGAGYFTGLKWEACRNAQGVEHYVVCNADEGEPGTFKDRVLLTRQPDLVFEGMTLCALAVGAKKGFLYLRGEYRYLLEPLQAVLQRRRNDKLLGTSILGQAGFDFDIEIHLGAGAYICGEESALIESLEGKRGVPRNRPPFPVTHGYLQQPTAVDNVETFCQAVLALHMGAEKYRAIGTAKSTGSKLISVSGDCQRPGIYEYPFGVSVREILRDCGAVNTLAVQVSGPSGVCVAESEFDRRLGFEDLPTAGAFMIFDDSRDLFEVARNFVHFFAHESCGFCTPCRVGTSILKQTMDKIAAGHGTRYDLSEVENLDRVLQTTSHCGLGRTACNPVLHTLKHFRPSYENKLKSLMFSPAFDLDGSLARARQMTGRNDAGAHLKEIE</sequence>
<organism evidence="7">
    <name type="scientific">mine drainage metagenome</name>
    <dbReference type="NCBI Taxonomy" id="410659"/>
    <lineage>
        <taxon>unclassified sequences</taxon>
        <taxon>metagenomes</taxon>
        <taxon>ecological metagenomes</taxon>
    </lineage>
</organism>
<comment type="similarity">
    <text evidence="1">Belongs to the complex I 51 kDa subunit family.</text>
</comment>
<dbReference type="Gene3D" id="3.40.50.11540">
    <property type="entry name" value="NADH-ubiquinone oxidoreductase 51kDa subunit"/>
    <property type="match status" value="1"/>
</dbReference>
<dbReference type="Pfam" id="PF01512">
    <property type="entry name" value="Complex1_51K"/>
    <property type="match status" value="1"/>
</dbReference>
<keyword evidence="2" id="KW-0004">4Fe-4S</keyword>
<comment type="caution">
    <text evidence="7">The sequence shown here is derived from an EMBL/GenBank/DDBJ whole genome shotgun (WGS) entry which is preliminary data.</text>
</comment>
<dbReference type="GO" id="GO:0003677">
    <property type="term" value="F:DNA binding"/>
    <property type="evidence" value="ECO:0007669"/>
    <property type="project" value="UniProtKB-KW"/>
</dbReference>
<dbReference type="Pfam" id="PF01257">
    <property type="entry name" value="2Fe-2S_thioredx"/>
    <property type="match status" value="1"/>
</dbReference>
<dbReference type="GO" id="GO:0008137">
    <property type="term" value="F:NADH dehydrogenase (ubiquinone) activity"/>
    <property type="evidence" value="ECO:0007669"/>
    <property type="project" value="InterPro"/>
</dbReference>
<dbReference type="EMBL" id="MLJW01000068">
    <property type="protein sequence ID" value="OIR03170.1"/>
    <property type="molecule type" value="Genomic_DNA"/>
</dbReference>
<dbReference type="Gene3D" id="3.40.30.10">
    <property type="entry name" value="Glutaredoxin"/>
    <property type="match status" value="1"/>
</dbReference>
<dbReference type="SUPFAM" id="SSF142019">
    <property type="entry name" value="Nqo1 FMN-binding domain-like"/>
    <property type="match status" value="1"/>
</dbReference>
<dbReference type="SUPFAM" id="SSF140490">
    <property type="entry name" value="Nqo1C-terminal domain-like"/>
    <property type="match status" value="1"/>
</dbReference>
<evidence type="ECO:0000313" key="7">
    <source>
        <dbReference type="EMBL" id="OIR03170.1"/>
    </source>
</evidence>
<reference evidence="7" key="1">
    <citation type="submission" date="2016-10" db="EMBL/GenBank/DDBJ databases">
        <title>Sequence of Gallionella enrichment culture.</title>
        <authorList>
            <person name="Poehlein A."/>
            <person name="Muehling M."/>
            <person name="Daniel R."/>
        </authorList>
    </citation>
    <scope>NUCLEOTIDE SEQUENCE</scope>
</reference>
<keyword evidence="3" id="KW-0479">Metal-binding</keyword>
<evidence type="ECO:0000256" key="3">
    <source>
        <dbReference type="ARBA" id="ARBA00022723"/>
    </source>
</evidence>
<dbReference type="SUPFAM" id="SSF52833">
    <property type="entry name" value="Thioredoxin-like"/>
    <property type="match status" value="1"/>
</dbReference>
<dbReference type="InterPro" id="IPR037207">
    <property type="entry name" value="Nuop51_4Fe4S-bd_sf"/>
</dbReference>
<dbReference type="PROSITE" id="PS00645">
    <property type="entry name" value="COMPLEX1_51K_2"/>
    <property type="match status" value="1"/>
</dbReference>
<dbReference type="InterPro" id="IPR019575">
    <property type="entry name" value="Nuop51_4Fe4S-bd"/>
</dbReference>
<dbReference type="Gene3D" id="1.20.1440.230">
    <property type="entry name" value="NADH-ubiquinone oxidoreductase 51kDa subunit, iron-sulphur binding domain"/>
    <property type="match status" value="1"/>
</dbReference>
<keyword evidence="7" id="KW-0560">Oxidoreductase</keyword>
<dbReference type="GO" id="GO:0047985">
    <property type="term" value="F:hydrogen dehydrogenase activity"/>
    <property type="evidence" value="ECO:0007669"/>
    <property type="project" value="UniProtKB-EC"/>
</dbReference>
<proteinExistence type="inferred from homology"/>
<dbReference type="Gene3D" id="1.10.10.1590">
    <property type="entry name" value="NADH-quinone oxidoreductase subunit E"/>
    <property type="match status" value="1"/>
</dbReference>
<dbReference type="SMART" id="SM00928">
    <property type="entry name" value="NADH_4Fe-4S"/>
    <property type="match status" value="1"/>
</dbReference>
<dbReference type="InterPro" id="IPR036249">
    <property type="entry name" value="Thioredoxin-like_sf"/>
</dbReference>
<evidence type="ECO:0000256" key="4">
    <source>
        <dbReference type="ARBA" id="ARBA00023004"/>
    </source>
</evidence>
<dbReference type="InterPro" id="IPR001949">
    <property type="entry name" value="NADH-UbQ_OxRdtase_51kDa_CS"/>
</dbReference>
<dbReference type="EC" id="1.12.1.2" evidence="7"/>
<dbReference type="Pfam" id="PF10589">
    <property type="entry name" value="NADH_4Fe-4S"/>
    <property type="match status" value="1"/>
</dbReference>
<protein>
    <submittedName>
        <fullName evidence="7">NAD-reducing hydrogenase HoxS subunit alpha</fullName>
        <ecNumber evidence="7">1.12.1.2</ecNumber>
    </submittedName>
</protein>
<dbReference type="PANTHER" id="PTHR43578:SF3">
    <property type="entry name" value="NADH-QUINONE OXIDOREDUCTASE SUBUNIT F"/>
    <property type="match status" value="1"/>
</dbReference>
<dbReference type="GO" id="GO:0010181">
    <property type="term" value="F:FMN binding"/>
    <property type="evidence" value="ECO:0007669"/>
    <property type="project" value="InterPro"/>
</dbReference>
<dbReference type="InterPro" id="IPR041921">
    <property type="entry name" value="NuoE_N"/>
</dbReference>
<accession>A0A1J5S506</accession>
<keyword evidence="5" id="KW-0411">Iron-sulfur</keyword>
<dbReference type="GO" id="GO:0046872">
    <property type="term" value="F:metal ion binding"/>
    <property type="evidence" value="ECO:0007669"/>
    <property type="project" value="UniProtKB-KW"/>
</dbReference>
<evidence type="ECO:0000256" key="1">
    <source>
        <dbReference type="ARBA" id="ARBA00007523"/>
    </source>
</evidence>
<dbReference type="PROSITE" id="PS00644">
    <property type="entry name" value="COMPLEX1_51K_1"/>
    <property type="match status" value="1"/>
</dbReference>
<name>A0A1J5S506_9ZZZZ</name>
<gene>
    <name evidence="7" type="primary">hoxF_3</name>
    <name evidence="7" type="ORF">GALL_146900</name>
</gene>
<feature type="domain" description="NADH-ubiquinone oxidoreductase 51kDa subunit iron-sulphur binding" evidence="6">
    <location>
        <begin position="483"/>
        <end position="528"/>
    </location>
</feature>
<evidence type="ECO:0000259" key="6">
    <source>
        <dbReference type="SMART" id="SM00928"/>
    </source>
</evidence>
<dbReference type="GO" id="GO:0051539">
    <property type="term" value="F:4 iron, 4 sulfur cluster binding"/>
    <property type="evidence" value="ECO:0007669"/>
    <property type="project" value="UniProtKB-KW"/>
</dbReference>
<keyword evidence="4" id="KW-0408">Iron</keyword>
<dbReference type="SUPFAM" id="SSF142984">
    <property type="entry name" value="Nqo1 middle domain-like"/>
    <property type="match status" value="1"/>
</dbReference>